<keyword evidence="2" id="KW-1185">Reference proteome</keyword>
<name>A0A8S1Y9I3_PAROT</name>
<protein>
    <submittedName>
        <fullName evidence="1">Uncharacterized protein</fullName>
    </submittedName>
</protein>
<comment type="caution">
    <text evidence="1">The sequence shown here is derived from an EMBL/GenBank/DDBJ whole genome shotgun (WGS) entry which is preliminary data.</text>
</comment>
<gene>
    <name evidence="1" type="ORF">POCTA_138.1.T1470170</name>
</gene>
<evidence type="ECO:0000313" key="2">
    <source>
        <dbReference type="Proteomes" id="UP000683925"/>
    </source>
</evidence>
<reference evidence="1" key="1">
    <citation type="submission" date="2021-01" db="EMBL/GenBank/DDBJ databases">
        <authorList>
            <consortium name="Genoscope - CEA"/>
            <person name="William W."/>
        </authorList>
    </citation>
    <scope>NUCLEOTIDE SEQUENCE</scope>
</reference>
<accession>A0A8S1Y9I3</accession>
<organism evidence="1 2">
    <name type="scientific">Paramecium octaurelia</name>
    <dbReference type="NCBI Taxonomy" id="43137"/>
    <lineage>
        <taxon>Eukaryota</taxon>
        <taxon>Sar</taxon>
        <taxon>Alveolata</taxon>
        <taxon>Ciliophora</taxon>
        <taxon>Intramacronucleata</taxon>
        <taxon>Oligohymenophorea</taxon>
        <taxon>Peniculida</taxon>
        <taxon>Parameciidae</taxon>
        <taxon>Paramecium</taxon>
    </lineage>
</organism>
<proteinExistence type="predicted"/>
<dbReference type="Proteomes" id="UP000683925">
    <property type="component" value="Unassembled WGS sequence"/>
</dbReference>
<dbReference type="EMBL" id="CAJJDP010000149">
    <property type="protein sequence ID" value="CAD8209597.1"/>
    <property type="molecule type" value="Genomic_DNA"/>
</dbReference>
<sequence length="114" mass="13315">MMLQIISSQYQRELTFSQTYKHSKCEVSQNGRMVQNGHYCLCDQVISKNGVTSFAFKFIQLHSCCFIGIGIREIIQKNNYYGNVTSGYGSYTINHNKYCYSHHGKRQRWQTIII</sequence>
<evidence type="ECO:0000313" key="1">
    <source>
        <dbReference type="EMBL" id="CAD8209597.1"/>
    </source>
</evidence>
<dbReference type="AlphaFoldDB" id="A0A8S1Y9I3"/>